<evidence type="ECO:0000313" key="1">
    <source>
        <dbReference type="EMBL" id="PON68396.1"/>
    </source>
</evidence>
<comment type="caution">
    <text evidence="1">The sequence shown here is derived from an EMBL/GenBank/DDBJ whole genome shotgun (WGS) entry which is preliminary data.</text>
</comment>
<keyword evidence="2" id="KW-1185">Reference proteome</keyword>
<reference evidence="2" key="1">
    <citation type="submission" date="2016-06" db="EMBL/GenBank/DDBJ databases">
        <title>Parallel loss of symbiosis genes in relatives of nitrogen-fixing non-legume Parasponia.</title>
        <authorList>
            <person name="Van Velzen R."/>
            <person name="Holmer R."/>
            <person name="Bu F."/>
            <person name="Rutten L."/>
            <person name="Van Zeijl A."/>
            <person name="Liu W."/>
            <person name="Santuari L."/>
            <person name="Cao Q."/>
            <person name="Sharma T."/>
            <person name="Shen D."/>
            <person name="Roswanjaya Y."/>
            <person name="Wardhani T."/>
            <person name="Kalhor M.S."/>
            <person name="Jansen J."/>
            <person name="Van den Hoogen J."/>
            <person name="Gungor B."/>
            <person name="Hartog M."/>
            <person name="Hontelez J."/>
            <person name="Verver J."/>
            <person name="Yang W.-C."/>
            <person name="Schijlen E."/>
            <person name="Repin R."/>
            <person name="Schilthuizen M."/>
            <person name="Schranz E."/>
            <person name="Heidstra R."/>
            <person name="Miyata K."/>
            <person name="Fedorova E."/>
            <person name="Kohlen W."/>
            <person name="Bisseling T."/>
            <person name="Smit S."/>
            <person name="Geurts R."/>
        </authorList>
    </citation>
    <scope>NUCLEOTIDE SEQUENCE [LARGE SCALE GENOMIC DNA]</scope>
    <source>
        <strain evidence="2">cv. WU1-14</strain>
    </source>
</reference>
<dbReference type="Proteomes" id="UP000237105">
    <property type="component" value="Unassembled WGS sequence"/>
</dbReference>
<dbReference type="EMBL" id="JXTB01000063">
    <property type="protein sequence ID" value="PON68396.1"/>
    <property type="molecule type" value="Genomic_DNA"/>
</dbReference>
<dbReference type="OrthoDB" id="10347815at2759"/>
<evidence type="ECO:0000313" key="2">
    <source>
        <dbReference type="Proteomes" id="UP000237105"/>
    </source>
</evidence>
<accession>A0A2P5D562</accession>
<sequence length="124" mass="13891">MNGQGGAHGHGHGCHVGDHGHDGHVDGDCDTFYSQPGYHLYNLQTGCGDYSEYVHKFHYGEFHGFHEKHICSPHAFHNLCDHDQHGRVNVGDYGSGSENVNVSMIQIHHVHDDAPHERRLNQPH</sequence>
<name>A0A2P5D562_PARAD</name>
<proteinExistence type="predicted"/>
<dbReference type="AlphaFoldDB" id="A0A2P5D562"/>
<organism evidence="1 2">
    <name type="scientific">Parasponia andersonii</name>
    <name type="common">Sponia andersonii</name>
    <dbReference type="NCBI Taxonomy" id="3476"/>
    <lineage>
        <taxon>Eukaryota</taxon>
        <taxon>Viridiplantae</taxon>
        <taxon>Streptophyta</taxon>
        <taxon>Embryophyta</taxon>
        <taxon>Tracheophyta</taxon>
        <taxon>Spermatophyta</taxon>
        <taxon>Magnoliopsida</taxon>
        <taxon>eudicotyledons</taxon>
        <taxon>Gunneridae</taxon>
        <taxon>Pentapetalae</taxon>
        <taxon>rosids</taxon>
        <taxon>fabids</taxon>
        <taxon>Rosales</taxon>
        <taxon>Cannabaceae</taxon>
        <taxon>Parasponia</taxon>
    </lineage>
</organism>
<gene>
    <name evidence="1" type="ORF">PanWU01x14_095480</name>
</gene>
<protein>
    <submittedName>
        <fullName evidence="1">Uncharacterized protein</fullName>
    </submittedName>
</protein>